<evidence type="ECO:0000256" key="9">
    <source>
        <dbReference type="ARBA" id="ARBA00040345"/>
    </source>
</evidence>
<keyword evidence="5" id="KW-0472">Membrane</keyword>
<dbReference type="InterPro" id="IPR029044">
    <property type="entry name" value="Nucleotide-diphossugar_trans"/>
</dbReference>
<name>A0ABZ3FK90_9ACTN</name>
<comment type="similarity">
    <text evidence="8">Belongs to the glycosyltransferase 2 family. CrtQ subfamily.</text>
</comment>
<evidence type="ECO:0000256" key="1">
    <source>
        <dbReference type="ARBA" id="ARBA00004236"/>
    </source>
</evidence>
<feature type="domain" description="Glycosyltransferase 2-like" evidence="10">
    <location>
        <begin position="24"/>
        <end position="154"/>
    </location>
</feature>
<evidence type="ECO:0000313" key="12">
    <source>
        <dbReference type="Proteomes" id="UP001442841"/>
    </source>
</evidence>
<evidence type="ECO:0000256" key="8">
    <source>
        <dbReference type="ARBA" id="ARBA00038120"/>
    </source>
</evidence>
<evidence type="ECO:0000256" key="2">
    <source>
        <dbReference type="ARBA" id="ARBA00022475"/>
    </source>
</evidence>
<dbReference type="RefSeq" id="WP_425307871.1">
    <property type="nucleotide sequence ID" value="NZ_CP154795.1"/>
</dbReference>
<dbReference type="Proteomes" id="UP001442841">
    <property type="component" value="Chromosome"/>
</dbReference>
<dbReference type="Pfam" id="PF00535">
    <property type="entry name" value="Glycos_transf_2"/>
    <property type="match status" value="1"/>
</dbReference>
<reference evidence="11 12" key="1">
    <citation type="submission" date="2024-04" db="EMBL/GenBank/DDBJ databases">
        <title>Isolation of an actinomycete strain from pig manure.</title>
        <authorList>
            <person name="Gong T."/>
            <person name="Yu Z."/>
            <person name="An M."/>
            <person name="Wei C."/>
            <person name="Yang W."/>
            <person name="Liu L."/>
        </authorList>
    </citation>
    <scope>NUCLEOTIDE SEQUENCE [LARGE SCALE GENOMIC DNA]</scope>
    <source>
        <strain evidence="11 12">ZF39</strain>
    </source>
</reference>
<keyword evidence="3 11" id="KW-0328">Glycosyltransferase</keyword>
<dbReference type="PANTHER" id="PTHR43646:SF2">
    <property type="entry name" value="GLYCOSYLTRANSFERASE 2-LIKE DOMAIN-CONTAINING PROTEIN"/>
    <property type="match status" value="1"/>
</dbReference>
<keyword evidence="12" id="KW-1185">Reference proteome</keyword>
<evidence type="ECO:0000256" key="7">
    <source>
        <dbReference type="ARBA" id="ARBA00037904"/>
    </source>
</evidence>
<comment type="function">
    <text evidence="6">Catalyzes the glycosylation of 4,4'-diaponeurosporenoate, i.e. the esterification of glucose at the C1'' position with the carboxyl group of 4,4'-diaponeurosporenic acid, to form glycosyl-4,4'-diaponeurosporenoate. This is a step in the biosynthesis of staphyloxanthin, an orange pigment present in most staphylococci strains.</text>
</comment>
<accession>A0ABZ3FK90</accession>
<dbReference type="GO" id="GO:0016757">
    <property type="term" value="F:glycosyltransferase activity"/>
    <property type="evidence" value="ECO:0007669"/>
    <property type="project" value="UniProtKB-KW"/>
</dbReference>
<evidence type="ECO:0000313" key="11">
    <source>
        <dbReference type="EMBL" id="XAN06442.1"/>
    </source>
</evidence>
<protein>
    <recommendedName>
        <fullName evidence="9">4,4'-diaponeurosporenoate glycosyltransferase</fullName>
    </recommendedName>
</protein>
<dbReference type="SUPFAM" id="SSF53448">
    <property type="entry name" value="Nucleotide-diphospho-sugar transferases"/>
    <property type="match status" value="1"/>
</dbReference>
<sequence length="238" mass="25500">MNDRYAGDRADRVHSRPPVSEVWVVVPAHNEEEHIAASLEAILRSARAAGVPFTVTVVLDDCTDRTADRIPTGVRSVVVSERSAGAARRAGMLGAPAGRGVWYATTDADSLVPVHWLSTIIASADEHDVVAGTIRVADWAGRDDRVRQHHDHGYRARAGHGHIHGANLAVSAAAYHHVGGFRPMPEHEDVDLVSRCLAAGLVVDWSDSAPVITSARRFNRVGGGFGGLLNRLEEGLTP</sequence>
<organism evidence="11 12">
    <name type="scientific">Ammonicoccus fulvus</name>
    <dbReference type="NCBI Taxonomy" id="3138240"/>
    <lineage>
        <taxon>Bacteria</taxon>
        <taxon>Bacillati</taxon>
        <taxon>Actinomycetota</taxon>
        <taxon>Actinomycetes</taxon>
        <taxon>Propionibacteriales</taxon>
        <taxon>Propionibacteriaceae</taxon>
        <taxon>Ammonicoccus</taxon>
    </lineage>
</organism>
<comment type="pathway">
    <text evidence="7">Carotenoid biosynthesis; staphyloxanthin biosynthesis; staphyloxanthin from farnesyl diphosphate: step 4/5.</text>
</comment>
<evidence type="ECO:0000256" key="6">
    <source>
        <dbReference type="ARBA" id="ARBA00037281"/>
    </source>
</evidence>
<comment type="subcellular location">
    <subcellularLocation>
        <location evidence="1">Cell membrane</location>
    </subcellularLocation>
</comment>
<evidence type="ECO:0000259" key="10">
    <source>
        <dbReference type="Pfam" id="PF00535"/>
    </source>
</evidence>
<evidence type="ECO:0000256" key="4">
    <source>
        <dbReference type="ARBA" id="ARBA00022679"/>
    </source>
</evidence>
<dbReference type="PANTHER" id="PTHR43646">
    <property type="entry name" value="GLYCOSYLTRANSFERASE"/>
    <property type="match status" value="1"/>
</dbReference>
<gene>
    <name evidence="11" type="ORF">AADG42_03660</name>
</gene>
<evidence type="ECO:0000256" key="3">
    <source>
        <dbReference type="ARBA" id="ARBA00022676"/>
    </source>
</evidence>
<evidence type="ECO:0000256" key="5">
    <source>
        <dbReference type="ARBA" id="ARBA00023136"/>
    </source>
</evidence>
<keyword evidence="2" id="KW-1003">Cell membrane</keyword>
<dbReference type="InterPro" id="IPR001173">
    <property type="entry name" value="Glyco_trans_2-like"/>
</dbReference>
<keyword evidence="4 11" id="KW-0808">Transferase</keyword>
<proteinExistence type="inferred from homology"/>
<dbReference type="Gene3D" id="3.90.550.10">
    <property type="entry name" value="Spore Coat Polysaccharide Biosynthesis Protein SpsA, Chain A"/>
    <property type="match status" value="1"/>
</dbReference>
<dbReference type="EMBL" id="CP154795">
    <property type="protein sequence ID" value="XAN06442.1"/>
    <property type="molecule type" value="Genomic_DNA"/>
</dbReference>